<gene>
    <name evidence="4" type="primary">fadB</name>
    <name evidence="4" type="ORF">Pla22_00460</name>
</gene>
<dbReference type="GO" id="GO:0008691">
    <property type="term" value="F:3-hydroxybutyryl-CoA dehydrogenase activity"/>
    <property type="evidence" value="ECO:0007669"/>
    <property type="project" value="TreeGrafter"/>
</dbReference>
<dbReference type="Proteomes" id="UP000316598">
    <property type="component" value="Unassembled WGS sequence"/>
</dbReference>
<dbReference type="GO" id="GO:0070403">
    <property type="term" value="F:NAD+ binding"/>
    <property type="evidence" value="ECO:0007669"/>
    <property type="project" value="InterPro"/>
</dbReference>
<dbReference type="SUPFAM" id="SSF48179">
    <property type="entry name" value="6-phosphogluconate dehydrogenase C-terminal domain-like"/>
    <property type="match status" value="2"/>
</dbReference>
<dbReference type="InterPro" id="IPR036291">
    <property type="entry name" value="NAD(P)-bd_dom_sf"/>
</dbReference>
<dbReference type="AlphaFoldDB" id="A0A5C5WRH6"/>
<keyword evidence="1" id="KW-0560">Oxidoreductase</keyword>
<comment type="caution">
    <text evidence="4">The sequence shown here is derived from an EMBL/GenBank/DDBJ whole genome shotgun (WGS) entry which is preliminary data.</text>
</comment>
<dbReference type="EMBL" id="SJPI01000001">
    <property type="protein sequence ID" value="TWT52422.1"/>
    <property type="molecule type" value="Genomic_DNA"/>
</dbReference>
<accession>A0A5C5WRH6</accession>
<proteinExistence type="predicted"/>
<dbReference type="RefSeq" id="WP_146512800.1">
    <property type="nucleotide sequence ID" value="NZ_SJPI01000001.1"/>
</dbReference>
<dbReference type="SUPFAM" id="SSF51735">
    <property type="entry name" value="NAD(P)-binding Rossmann-fold domains"/>
    <property type="match status" value="1"/>
</dbReference>
<feature type="domain" description="3-hydroxyacyl-CoA dehydrogenase C-terminal" evidence="2">
    <location>
        <begin position="194"/>
        <end position="287"/>
    </location>
</feature>
<dbReference type="PROSITE" id="PS00067">
    <property type="entry name" value="3HCDH"/>
    <property type="match status" value="1"/>
</dbReference>
<dbReference type="Pfam" id="PF00725">
    <property type="entry name" value="3HCDH"/>
    <property type="match status" value="1"/>
</dbReference>
<dbReference type="InterPro" id="IPR008927">
    <property type="entry name" value="6-PGluconate_DH-like_C_sf"/>
</dbReference>
<evidence type="ECO:0000313" key="4">
    <source>
        <dbReference type="EMBL" id="TWT52422.1"/>
    </source>
</evidence>
<evidence type="ECO:0000259" key="3">
    <source>
        <dbReference type="Pfam" id="PF02737"/>
    </source>
</evidence>
<feature type="domain" description="3-hydroxyacyl-CoA dehydrogenase NAD binding" evidence="3">
    <location>
        <begin position="16"/>
        <end position="192"/>
    </location>
</feature>
<organism evidence="4 5">
    <name type="scientific">Rubripirellula amarantea</name>
    <dbReference type="NCBI Taxonomy" id="2527999"/>
    <lineage>
        <taxon>Bacteria</taxon>
        <taxon>Pseudomonadati</taxon>
        <taxon>Planctomycetota</taxon>
        <taxon>Planctomycetia</taxon>
        <taxon>Pirellulales</taxon>
        <taxon>Pirellulaceae</taxon>
        <taxon>Rubripirellula</taxon>
    </lineage>
</organism>
<dbReference type="GO" id="GO:0006635">
    <property type="term" value="P:fatty acid beta-oxidation"/>
    <property type="evidence" value="ECO:0007669"/>
    <property type="project" value="TreeGrafter"/>
</dbReference>
<dbReference type="OrthoDB" id="9771883at2"/>
<dbReference type="InterPro" id="IPR006108">
    <property type="entry name" value="3HC_DH_C"/>
</dbReference>
<name>A0A5C5WRH6_9BACT</name>
<dbReference type="PANTHER" id="PTHR48075:SF5">
    <property type="entry name" value="3-HYDROXYBUTYRYL-COA DEHYDROGENASE"/>
    <property type="match status" value="1"/>
</dbReference>
<dbReference type="InterPro" id="IPR006180">
    <property type="entry name" value="3-OHacyl-CoA_DH_CS"/>
</dbReference>
<dbReference type="Pfam" id="PF02737">
    <property type="entry name" value="3HCDH_N"/>
    <property type="match status" value="1"/>
</dbReference>
<dbReference type="Gene3D" id="1.10.1040.50">
    <property type="match status" value="1"/>
</dbReference>
<reference evidence="4 5" key="1">
    <citation type="submission" date="2019-02" db="EMBL/GenBank/DDBJ databases">
        <title>Deep-cultivation of Planctomycetes and their phenomic and genomic characterization uncovers novel biology.</title>
        <authorList>
            <person name="Wiegand S."/>
            <person name="Jogler M."/>
            <person name="Boedeker C."/>
            <person name="Pinto D."/>
            <person name="Vollmers J."/>
            <person name="Rivas-Marin E."/>
            <person name="Kohn T."/>
            <person name="Peeters S.H."/>
            <person name="Heuer A."/>
            <person name="Rast P."/>
            <person name="Oberbeckmann S."/>
            <person name="Bunk B."/>
            <person name="Jeske O."/>
            <person name="Meyerdierks A."/>
            <person name="Storesund J.E."/>
            <person name="Kallscheuer N."/>
            <person name="Luecker S."/>
            <person name="Lage O.M."/>
            <person name="Pohl T."/>
            <person name="Merkel B.J."/>
            <person name="Hornburger P."/>
            <person name="Mueller R.-W."/>
            <person name="Bruemmer F."/>
            <person name="Labrenz M."/>
            <person name="Spormann A.M."/>
            <person name="Op Den Camp H."/>
            <person name="Overmann J."/>
            <person name="Amann R."/>
            <person name="Jetten M.S.M."/>
            <person name="Mascher T."/>
            <person name="Medema M.H."/>
            <person name="Devos D.P."/>
            <person name="Kaster A.-K."/>
            <person name="Ovreas L."/>
            <person name="Rohde M."/>
            <person name="Galperin M.Y."/>
            <person name="Jogler C."/>
        </authorList>
    </citation>
    <scope>NUCLEOTIDE SEQUENCE [LARGE SCALE GENOMIC DNA]</scope>
    <source>
        <strain evidence="4 5">Pla22</strain>
    </source>
</reference>
<dbReference type="Gene3D" id="3.40.50.720">
    <property type="entry name" value="NAD(P)-binding Rossmann-like Domain"/>
    <property type="match status" value="1"/>
</dbReference>
<evidence type="ECO:0000256" key="1">
    <source>
        <dbReference type="ARBA" id="ARBA00023002"/>
    </source>
</evidence>
<dbReference type="PANTHER" id="PTHR48075">
    <property type="entry name" value="3-HYDROXYACYL-COA DEHYDROGENASE FAMILY PROTEIN"/>
    <property type="match status" value="1"/>
</dbReference>
<keyword evidence="5" id="KW-1185">Reference proteome</keyword>
<evidence type="ECO:0000313" key="5">
    <source>
        <dbReference type="Proteomes" id="UP000316598"/>
    </source>
</evidence>
<evidence type="ECO:0000259" key="2">
    <source>
        <dbReference type="Pfam" id="PF00725"/>
    </source>
</evidence>
<dbReference type="InterPro" id="IPR006176">
    <property type="entry name" value="3-OHacyl-CoA_DH_NAD-bd"/>
</dbReference>
<sequence length="414" mass="45983">MKPPSFDQPLGPDPRITLVGAGVVGQAILRAHVAAGLSVRICDQDAASLNRAIEIVDMNPEHWQIIRGKEFGDLPCIELVSSRDRTESTLSRIVIESIPERLDVKRSFFAEIESHVDNNTVLCTNTSTLRIGEIASAISDPTRFCGMHFFMPVENRNAVELICGDRTSDACLAVATQHIRNLRKVPLVVRDTPGFIVNRLLSPYLNESLQLLCRGISAERIEAAALNYGMPISPLELIDNIGTRTMFDAGRVYWQSFPDRIDPSPMLAGLVKSKRAGKYVGTGIYDYDRSGNRSAEIAEITKTLIHRYRLDDVELTDQEITDRLSIPMWIEAAIATKEGTVNDIEQFDTAMRGGLGYAPEQSWLDFFDHLGSNHILNAISRWSKHSKAMVAPEAIAAALSNFEPSRALHELRTQ</sequence>
<protein>
    <submittedName>
        <fullName evidence="4">Fatty acid oxidation complex subunit alpha</fullName>
    </submittedName>
</protein>